<keyword evidence="2" id="KW-1185">Reference proteome</keyword>
<proteinExistence type="predicted"/>
<name>A0A8R7V7S3_TRIUA</name>
<dbReference type="Gramene" id="TuG1812G0700005029.01.T01">
    <property type="protein sequence ID" value="TuG1812G0700005029.01.T01.cds353551"/>
    <property type="gene ID" value="TuG1812G0700005029.01"/>
</dbReference>
<sequence length="149" mass="15718">VQHPRRGRLVSTQQLAIGSAGSPICLRQGANFQSRPPLHGSRTRRVKRGSARLIVERGIVVVGGLAAGVGEAEEEAAEVGHGAGDAERSWVTVAVLLRGAPEQGLERRLAQELGAHGEALHGAALLADAHRHVPLRHPRASAEPSRAEE</sequence>
<dbReference type="AlphaFoldDB" id="A0A8R7V7S3"/>
<accession>A0A8R7V7S3</accession>
<evidence type="ECO:0000313" key="2">
    <source>
        <dbReference type="Proteomes" id="UP000015106"/>
    </source>
</evidence>
<dbReference type="EnsemblPlants" id="TuG1812G0700005029.01.T01">
    <property type="protein sequence ID" value="TuG1812G0700005029.01.T01.cds353551"/>
    <property type="gene ID" value="TuG1812G0700005029.01"/>
</dbReference>
<protein>
    <submittedName>
        <fullName evidence="1">Uncharacterized protein</fullName>
    </submittedName>
</protein>
<reference evidence="1" key="3">
    <citation type="submission" date="2022-06" db="UniProtKB">
        <authorList>
            <consortium name="EnsemblPlants"/>
        </authorList>
    </citation>
    <scope>IDENTIFICATION</scope>
</reference>
<reference evidence="1" key="2">
    <citation type="submission" date="2018-03" db="EMBL/GenBank/DDBJ databases">
        <title>The Triticum urartu genome reveals the dynamic nature of wheat genome evolution.</title>
        <authorList>
            <person name="Ling H."/>
            <person name="Ma B."/>
            <person name="Shi X."/>
            <person name="Liu H."/>
            <person name="Dong L."/>
            <person name="Sun H."/>
            <person name="Cao Y."/>
            <person name="Gao Q."/>
            <person name="Zheng S."/>
            <person name="Li Y."/>
            <person name="Yu Y."/>
            <person name="Du H."/>
            <person name="Qi M."/>
            <person name="Li Y."/>
            <person name="Yu H."/>
            <person name="Cui Y."/>
            <person name="Wang N."/>
            <person name="Chen C."/>
            <person name="Wu H."/>
            <person name="Zhao Y."/>
            <person name="Zhang J."/>
            <person name="Li Y."/>
            <person name="Zhou W."/>
            <person name="Zhang B."/>
            <person name="Hu W."/>
            <person name="Eijk M."/>
            <person name="Tang J."/>
            <person name="Witsenboer H."/>
            <person name="Zhao S."/>
            <person name="Li Z."/>
            <person name="Zhang A."/>
            <person name="Wang D."/>
            <person name="Liang C."/>
        </authorList>
    </citation>
    <scope>NUCLEOTIDE SEQUENCE [LARGE SCALE GENOMIC DNA]</scope>
    <source>
        <strain evidence="1">cv. G1812</strain>
    </source>
</reference>
<reference evidence="2" key="1">
    <citation type="journal article" date="2013" name="Nature">
        <title>Draft genome of the wheat A-genome progenitor Triticum urartu.</title>
        <authorList>
            <person name="Ling H.Q."/>
            <person name="Zhao S."/>
            <person name="Liu D."/>
            <person name="Wang J."/>
            <person name="Sun H."/>
            <person name="Zhang C."/>
            <person name="Fan H."/>
            <person name="Li D."/>
            <person name="Dong L."/>
            <person name="Tao Y."/>
            <person name="Gao C."/>
            <person name="Wu H."/>
            <person name="Li Y."/>
            <person name="Cui Y."/>
            <person name="Guo X."/>
            <person name="Zheng S."/>
            <person name="Wang B."/>
            <person name="Yu K."/>
            <person name="Liang Q."/>
            <person name="Yang W."/>
            <person name="Lou X."/>
            <person name="Chen J."/>
            <person name="Feng M."/>
            <person name="Jian J."/>
            <person name="Zhang X."/>
            <person name="Luo G."/>
            <person name="Jiang Y."/>
            <person name="Liu J."/>
            <person name="Wang Z."/>
            <person name="Sha Y."/>
            <person name="Zhang B."/>
            <person name="Wu H."/>
            <person name="Tang D."/>
            <person name="Shen Q."/>
            <person name="Xue P."/>
            <person name="Zou S."/>
            <person name="Wang X."/>
            <person name="Liu X."/>
            <person name="Wang F."/>
            <person name="Yang Y."/>
            <person name="An X."/>
            <person name="Dong Z."/>
            <person name="Zhang K."/>
            <person name="Zhang X."/>
            <person name="Luo M.C."/>
            <person name="Dvorak J."/>
            <person name="Tong Y."/>
            <person name="Wang J."/>
            <person name="Yang H."/>
            <person name="Li Z."/>
            <person name="Wang D."/>
            <person name="Zhang A."/>
            <person name="Wang J."/>
        </authorList>
    </citation>
    <scope>NUCLEOTIDE SEQUENCE</scope>
    <source>
        <strain evidence="2">cv. G1812</strain>
    </source>
</reference>
<organism evidence="1 2">
    <name type="scientific">Triticum urartu</name>
    <name type="common">Red wild einkorn</name>
    <name type="synonym">Crithodium urartu</name>
    <dbReference type="NCBI Taxonomy" id="4572"/>
    <lineage>
        <taxon>Eukaryota</taxon>
        <taxon>Viridiplantae</taxon>
        <taxon>Streptophyta</taxon>
        <taxon>Embryophyta</taxon>
        <taxon>Tracheophyta</taxon>
        <taxon>Spermatophyta</taxon>
        <taxon>Magnoliopsida</taxon>
        <taxon>Liliopsida</taxon>
        <taxon>Poales</taxon>
        <taxon>Poaceae</taxon>
        <taxon>BOP clade</taxon>
        <taxon>Pooideae</taxon>
        <taxon>Triticodae</taxon>
        <taxon>Triticeae</taxon>
        <taxon>Triticinae</taxon>
        <taxon>Triticum</taxon>
    </lineage>
</organism>
<evidence type="ECO:0000313" key="1">
    <source>
        <dbReference type="EnsemblPlants" id="TuG1812G0700005029.01.T01.cds353551"/>
    </source>
</evidence>
<dbReference type="Proteomes" id="UP000015106">
    <property type="component" value="Chromosome 7"/>
</dbReference>